<evidence type="ECO:0000256" key="1">
    <source>
        <dbReference type="ARBA" id="ARBA00004651"/>
    </source>
</evidence>
<gene>
    <name evidence="6" type="ORF">OB919_08340</name>
</gene>
<sequence>MSLAREASGFEATARAYWSQVHPVFMLPPLAASLFGAILARGVDPGIAVVHVLAMFVAVYTAHVKDGYIDFHVRGEDDDHPLTVAGCRLGLTASSALFAVCCVLLWLAVGPIAVALTVPAWIIAYFHAPQLDMHPISATMGYPAGIALSILGGYYVQATSLAPVPIAFAIVFLVLLSGIKVIDDTKDYDYDRSIRKRTVAVVVGPARAYTLAYGLMATGMAIVVLMVALGFFPPGALLAIAAFGLVAAIARRGDATIATMLLIRGSYVFLAVLVAAVWFEPLEALLSLL</sequence>
<keyword evidence="4 5" id="KW-0472">Membrane</keyword>
<dbReference type="EMBL" id="JAOPJZ010000005">
    <property type="protein sequence ID" value="MCU4751990.1"/>
    <property type="molecule type" value="Genomic_DNA"/>
</dbReference>
<dbReference type="RefSeq" id="WP_342808339.1">
    <property type="nucleotide sequence ID" value="NZ_JAOPJZ010000005.1"/>
</dbReference>
<feature type="transmembrane region" description="Helical" evidence="5">
    <location>
        <begin position="199"/>
        <end position="216"/>
    </location>
</feature>
<keyword evidence="2 5" id="KW-0812">Transmembrane</keyword>
<reference evidence="6 7" key="1">
    <citation type="submission" date="2022-09" db="EMBL/GenBank/DDBJ databases">
        <title>Enrichment on poylsaccharides allowed isolation of novel metabolic and taxonomic groups of Haloarchaea.</title>
        <authorList>
            <person name="Sorokin D.Y."/>
            <person name="Elcheninov A.G."/>
            <person name="Khizhniak T.V."/>
            <person name="Kolganova T.V."/>
            <person name="Kublanov I.V."/>
        </authorList>
    </citation>
    <scope>NUCLEOTIDE SEQUENCE [LARGE SCALE GENOMIC DNA]</scope>
    <source>
        <strain evidence="6 7">AArc-curdl1</strain>
    </source>
</reference>
<organism evidence="6 7">
    <name type="scientific">Natronosalvus hydrolyticus</name>
    <dbReference type="NCBI Taxonomy" id="2979988"/>
    <lineage>
        <taxon>Archaea</taxon>
        <taxon>Methanobacteriati</taxon>
        <taxon>Methanobacteriota</taxon>
        <taxon>Stenosarchaea group</taxon>
        <taxon>Halobacteria</taxon>
        <taxon>Halobacteriales</taxon>
        <taxon>Natrialbaceae</taxon>
        <taxon>Natronosalvus</taxon>
    </lineage>
</organism>
<dbReference type="CDD" id="cd13956">
    <property type="entry name" value="PT_UbiA"/>
    <property type="match status" value="1"/>
</dbReference>
<evidence type="ECO:0000256" key="5">
    <source>
        <dbReference type="SAM" id="Phobius"/>
    </source>
</evidence>
<feature type="transmembrane region" description="Helical" evidence="5">
    <location>
        <begin position="96"/>
        <end position="124"/>
    </location>
</feature>
<protein>
    <submittedName>
        <fullName evidence="6">UbiA family prenyltransferase</fullName>
    </submittedName>
</protein>
<accession>A0AAP3E6H8</accession>
<dbReference type="InterPro" id="IPR000537">
    <property type="entry name" value="UbiA_prenyltransferase"/>
</dbReference>
<keyword evidence="3 5" id="KW-1133">Transmembrane helix</keyword>
<feature type="transmembrane region" description="Helical" evidence="5">
    <location>
        <begin position="162"/>
        <end position="179"/>
    </location>
</feature>
<evidence type="ECO:0000256" key="2">
    <source>
        <dbReference type="ARBA" id="ARBA00022692"/>
    </source>
</evidence>
<feature type="transmembrane region" description="Helical" evidence="5">
    <location>
        <begin position="261"/>
        <end position="279"/>
    </location>
</feature>
<evidence type="ECO:0000313" key="6">
    <source>
        <dbReference type="EMBL" id="MCU4751990.1"/>
    </source>
</evidence>
<dbReference type="AlphaFoldDB" id="A0AAP3E6H8"/>
<evidence type="ECO:0000313" key="7">
    <source>
        <dbReference type="Proteomes" id="UP001321047"/>
    </source>
</evidence>
<name>A0AAP3E6H8_9EURY</name>
<keyword evidence="7" id="KW-1185">Reference proteome</keyword>
<dbReference type="Proteomes" id="UP001321047">
    <property type="component" value="Unassembled WGS sequence"/>
</dbReference>
<dbReference type="GO" id="GO:0005886">
    <property type="term" value="C:plasma membrane"/>
    <property type="evidence" value="ECO:0007669"/>
    <property type="project" value="UniProtKB-SubCell"/>
</dbReference>
<feature type="transmembrane region" description="Helical" evidence="5">
    <location>
        <begin position="222"/>
        <end position="249"/>
    </location>
</feature>
<comment type="caution">
    <text evidence="6">The sequence shown here is derived from an EMBL/GenBank/DDBJ whole genome shotgun (WGS) entry which is preliminary data.</text>
</comment>
<dbReference type="GO" id="GO:0016765">
    <property type="term" value="F:transferase activity, transferring alkyl or aryl (other than methyl) groups"/>
    <property type="evidence" value="ECO:0007669"/>
    <property type="project" value="InterPro"/>
</dbReference>
<feature type="transmembrane region" description="Helical" evidence="5">
    <location>
        <begin position="47"/>
        <end position="64"/>
    </location>
</feature>
<comment type="subcellular location">
    <subcellularLocation>
        <location evidence="1">Cell membrane</location>
        <topology evidence="1">Multi-pass membrane protein</topology>
    </subcellularLocation>
</comment>
<evidence type="ECO:0000256" key="4">
    <source>
        <dbReference type="ARBA" id="ARBA00023136"/>
    </source>
</evidence>
<proteinExistence type="predicted"/>
<dbReference type="Pfam" id="PF01040">
    <property type="entry name" value="UbiA"/>
    <property type="match status" value="1"/>
</dbReference>
<evidence type="ECO:0000256" key="3">
    <source>
        <dbReference type="ARBA" id="ARBA00022989"/>
    </source>
</evidence>
<feature type="transmembrane region" description="Helical" evidence="5">
    <location>
        <begin position="20"/>
        <end position="40"/>
    </location>
</feature>